<keyword evidence="11" id="KW-1185">Reference proteome</keyword>
<dbReference type="InterPro" id="IPR006369">
    <property type="entry name" value="Protohaem_IX_farnesylTrfase"/>
</dbReference>
<feature type="transmembrane region" description="Helical" evidence="9">
    <location>
        <begin position="235"/>
        <end position="256"/>
    </location>
</feature>
<evidence type="ECO:0000313" key="10">
    <source>
        <dbReference type="EMBL" id="GAA4836685.1"/>
    </source>
</evidence>
<sequence>MGIRENKEIGRMQQEVINHTTTEQEASQAPQGYFKMYWELAKPRLTWLVVFTGACGFLLASDGAIDWWGLLALTIGSFMVTGAANTINQVIEKDLDKQMKRTMNRPLPSGQISERQAVIFIVVMATLGSILLWTVLNPLTAWLTLLSLILYGFVYTPMKRISPISVLVGAFPGAFPPLIGWVAMTGEISHEAIVLFAIQFFWQFPHFWAIAWIGDEEYKKVGMKMLPFGRKDGSTVKQILSYSLVLLPLGVLPMGLGITGNISAIIAVLAAFMVLSQGVVLWKERSNKAALRVMFASIIYLPVVMIAFLVDKV</sequence>
<dbReference type="Proteomes" id="UP001500298">
    <property type="component" value="Unassembled WGS sequence"/>
</dbReference>
<name>A0ABP9DE21_9BACT</name>
<dbReference type="NCBIfam" id="TIGR01473">
    <property type="entry name" value="cyoE_ctaB"/>
    <property type="match status" value="1"/>
</dbReference>
<proteinExistence type="inferred from homology"/>
<dbReference type="HAMAP" id="MF_00154">
    <property type="entry name" value="CyoE_CtaB"/>
    <property type="match status" value="1"/>
</dbReference>
<dbReference type="NCBIfam" id="NF003349">
    <property type="entry name" value="PRK04375.1-2"/>
    <property type="match status" value="1"/>
</dbReference>
<dbReference type="Gene3D" id="1.10.357.140">
    <property type="entry name" value="UbiA prenyltransferase"/>
    <property type="match status" value="1"/>
</dbReference>
<comment type="caution">
    <text evidence="10">The sequence shown here is derived from an EMBL/GenBank/DDBJ whole genome shotgun (WGS) entry which is preliminary data.</text>
</comment>
<dbReference type="InterPro" id="IPR000537">
    <property type="entry name" value="UbiA_prenyltransferase"/>
</dbReference>
<keyword evidence="5 9" id="KW-1133">Transmembrane helix</keyword>
<dbReference type="InterPro" id="IPR030470">
    <property type="entry name" value="UbiA_prenylTrfase_CS"/>
</dbReference>
<evidence type="ECO:0000256" key="3">
    <source>
        <dbReference type="ARBA" id="ARBA00022679"/>
    </source>
</evidence>
<feature type="transmembrane region" description="Helical" evidence="9">
    <location>
        <begin position="192"/>
        <end position="214"/>
    </location>
</feature>
<dbReference type="PANTHER" id="PTHR43448:SF2">
    <property type="entry name" value="PROTOHEME IX FARNESYLTRANSFERASE, MITOCHONDRIAL"/>
    <property type="match status" value="1"/>
</dbReference>
<keyword evidence="6 9" id="KW-0350">Heme biosynthesis</keyword>
<reference evidence="11" key="1">
    <citation type="journal article" date="2019" name="Int. J. Syst. Evol. Microbiol.">
        <title>The Global Catalogue of Microorganisms (GCM) 10K type strain sequencing project: providing services to taxonomists for standard genome sequencing and annotation.</title>
        <authorList>
            <consortium name="The Broad Institute Genomics Platform"/>
            <consortium name="The Broad Institute Genome Sequencing Center for Infectious Disease"/>
            <person name="Wu L."/>
            <person name="Ma J."/>
        </authorList>
    </citation>
    <scope>NUCLEOTIDE SEQUENCE [LARGE SCALE GENOMIC DNA]</scope>
    <source>
        <strain evidence="11">JCM 18326</strain>
    </source>
</reference>
<keyword evidence="7 9" id="KW-0472">Membrane</keyword>
<keyword evidence="2 9" id="KW-1003">Cell membrane</keyword>
<keyword evidence="3 9" id="KW-0808">Transferase</keyword>
<feature type="transmembrane region" description="Helical" evidence="9">
    <location>
        <begin position="112"/>
        <end position="133"/>
    </location>
</feature>
<accession>A0ABP9DE21</accession>
<organism evidence="10 11">
    <name type="scientific">Algivirga pacifica</name>
    <dbReference type="NCBI Taxonomy" id="1162670"/>
    <lineage>
        <taxon>Bacteria</taxon>
        <taxon>Pseudomonadati</taxon>
        <taxon>Bacteroidota</taxon>
        <taxon>Cytophagia</taxon>
        <taxon>Cytophagales</taxon>
        <taxon>Flammeovirgaceae</taxon>
        <taxon>Algivirga</taxon>
    </lineage>
</organism>
<evidence type="ECO:0000256" key="4">
    <source>
        <dbReference type="ARBA" id="ARBA00022692"/>
    </source>
</evidence>
<evidence type="ECO:0000256" key="8">
    <source>
        <dbReference type="ARBA" id="ARBA00047690"/>
    </source>
</evidence>
<evidence type="ECO:0000256" key="9">
    <source>
        <dbReference type="HAMAP-Rule" id="MF_00154"/>
    </source>
</evidence>
<feature type="transmembrane region" description="Helical" evidence="9">
    <location>
        <begin position="139"/>
        <end position="157"/>
    </location>
</feature>
<dbReference type="EC" id="2.5.1.141" evidence="9"/>
<comment type="catalytic activity">
    <reaction evidence="8 9">
        <text>heme b + (2E,6E)-farnesyl diphosphate + H2O = Fe(II)-heme o + diphosphate</text>
        <dbReference type="Rhea" id="RHEA:28070"/>
        <dbReference type="ChEBI" id="CHEBI:15377"/>
        <dbReference type="ChEBI" id="CHEBI:33019"/>
        <dbReference type="ChEBI" id="CHEBI:60344"/>
        <dbReference type="ChEBI" id="CHEBI:60530"/>
        <dbReference type="ChEBI" id="CHEBI:175763"/>
        <dbReference type="EC" id="2.5.1.141"/>
    </reaction>
</comment>
<evidence type="ECO:0000256" key="1">
    <source>
        <dbReference type="ARBA" id="ARBA00004141"/>
    </source>
</evidence>
<dbReference type="Pfam" id="PF01040">
    <property type="entry name" value="UbiA"/>
    <property type="match status" value="1"/>
</dbReference>
<dbReference type="CDD" id="cd13957">
    <property type="entry name" value="PT_UbiA_Cox10"/>
    <property type="match status" value="1"/>
</dbReference>
<evidence type="ECO:0000256" key="6">
    <source>
        <dbReference type="ARBA" id="ARBA00023133"/>
    </source>
</evidence>
<evidence type="ECO:0000256" key="2">
    <source>
        <dbReference type="ARBA" id="ARBA00022475"/>
    </source>
</evidence>
<feature type="transmembrane region" description="Helical" evidence="9">
    <location>
        <begin position="262"/>
        <end position="282"/>
    </location>
</feature>
<feature type="transmembrane region" description="Helical" evidence="9">
    <location>
        <begin position="289"/>
        <end position="310"/>
    </location>
</feature>
<keyword evidence="4 9" id="KW-0812">Transmembrane</keyword>
<comment type="subcellular location">
    <subcellularLocation>
        <location evidence="9">Cell membrane</location>
        <topology evidence="9">Multi-pass membrane protein</topology>
    </subcellularLocation>
    <subcellularLocation>
        <location evidence="1">Membrane</location>
        <topology evidence="1">Multi-pass membrane protein</topology>
    </subcellularLocation>
</comment>
<dbReference type="EMBL" id="BAABJX010000033">
    <property type="protein sequence ID" value="GAA4836685.1"/>
    <property type="molecule type" value="Genomic_DNA"/>
</dbReference>
<evidence type="ECO:0000256" key="7">
    <source>
        <dbReference type="ARBA" id="ARBA00023136"/>
    </source>
</evidence>
<comment type="function">
    <text evidence="9">Converts heme B (protoheme IX) to heme O by substitution of the vinyl group on carbon 2 of heme B porphyrin ring with a hydroxyethyl farnesyl side group.</text>
</comment>
<feature type="transmembrane region" description="Helical" evidence="9">
    <location>
        <begin position="164"/>
        <end position="186"/>
    </location>
</feature>
<dbReference type="PROSITE" id="PS00943">
    <property type="entry name" value="UBIA"/>
    <property type="match status" value="1"/>
</dbReference>
<feature type="transmembrane region" description="Helical" evidence="9">
    <location>
        <begin position="45"/>
        <end position="61"/>
    </location>
</feature>
<dbReference type="PANTHER" id="PTHR43448">
    <property type="entry name" value="PROTOHEME IX FARNESYLTRANSFERASE, MITOCHONDRIAL"/>
    <property type="match status" value="1"/>
</dbReference>
<protein>
    <recommendedName>
        <fullName evidence="9">Protoheme IX farnesyltransferase</fullName>
        <ecNumber evidence="9">2.5.1.141</ecNumber>
    </recommendedName>
    <alternativeName>
        <fullName evidence="9">Heme B farnesyltransferase</fullName>
    </alternativeName>
    <alternativeName>
        <fullName evidence="9">Heme O synthase</fullName>
    </alternativeName>
</protein>
<comment type="similarity">
    <text evidence="9">Belongs to the UbiA prenyltransferase family. Protoheme IX farnesyltransferase subfamily.</text>
</comment>
<comment type="miscellaneous">
    <text evidence="9">Carbon 2 of the heme B porphyrin ring is defined according to the Fischer nomenclature.</text>
</comment>
<evidence type="ECO:0000256" key="5">
    <source>
        <dbReference type="ARBA" id="ARBA00022989"/>
    </source>
</evidence>
<evidence type="ECO:0000313" key="11">
    <source>
        <dbReference type="Proteomes" id="UP001500298"/>
    </source>
</evidence>
<feature type="transmembrane region" description="Helical" evidence="9">
    <location>
        <begin position="67"/>
        <end position="91"/>
    </location>
</feature>
<comment type="pathway">
    <text evidence="9">Porphyrin-containing compound metabolism; heme O biosynthesis; heme O from protoheme: step 1/1.</text>
</comment>
<gene>
    <name evidence="10" type="primary">cyoE</name>
    <name evidence="9" type="synonym">ctaB</name>
    <name evidence="10" type="ORF">GCM10023331_22370</name>
</gene>
<dbReference type="InterPro" id="IPR044878">
    <property type="entry name" value="UbiA_sf"/>
</dbReference>